<evidence type="ECO:0000256" key="8">
    <source>
        <dbReference type="SAM" id="Phobius"/>
    </source>
</evidence>
<dbReference type="GO" id="GO:0005886">
    <property type="term" value="C:plasma membrane"/>
    <property type="evidence" value="ECO:0007669"/>
    <property type="project" value="UniProtKB-SubCell"/>
</dbReference>
<evidence type="ECO:0000256" key="4">
    <source>
        <dbReference type="ARBA" id="ARBA00022692"/>
    </source>
</evidence>
<gene>
    <name evidence="9" type="ORF">BMR96_02415</name>
</gene>
<evidence type="ECO:0000256" key="3">
    <source>
        <dbReference type="ARBA" id="ARBA00022475"/>
    </source>
</evidence>
<keyword evidence="7 8" id="KW-0472">Membrane</keyword>
<evidence type="ECO:0000313" key="10">
    <source>
        <dbReference type="Proteomes" id="UP000192288"/>
    </source>
</evidence>
<dbReference type="EMBL" id="MPLS01000005">
    <property type="protein sequence ID" value="ORI98355.1"/>
    <property type="molecule type" value="Genomic_DNA"/>
</dbReference>
<keyword evidence="4 8" id="KW-0812">Transmembrane</keyword>
<dbReference type="STRING" id="33968.BMS77_03770"/>
<dbReference type="Proteomes" id="UP000192288">
    <property type="component" value="Unassembled WGS sequence"/>
</dbReference>
<dbReference type="Pfam" id="PF04093">
    <property type="entry name" value="MreD"/>
    <property type="match status" value="1"/>
</dbReference>
<name>A0A1X0VF40_LEUPS</name>
<dbReference type="eggNOG" id="COG2891">
    <property type="taxonomic scope" value="Bacteria"/>
</dbReference>
<comment type="similarity">
    <text evidence="2">Belongs to the MreD family.</text>
</comment>
<comment type="subcellular location">
    <subcellularLocation>
        <location evidence="1">Cell membrane</location>
        <topology evidence="1">Multi-pass membrane protein</topology>
    </subcellularLocation>
</comment>
<keyword evidence="3" id="KW-1003">Cell membrane</keyword>
<evidence type="ECO:0000256" key="6">
    <source>
        <dbReference type="ARBA" id="ARBA00022989"/>
    </source>
</evidence>
<evidence type="ECO:0000313" key="9">
    <source>
        <dbReference type="EMBL" id="ORI98355.1"/>
    </source>
</evidence>
<feature type="transmembrane region" description="Helical" evidence="8">
    <location>
        <begin position="149"/>
        <end position="171"/>
    </location>
</feature>
<evidence type="ECO:0000256" key="7">
    <source>
        <dbReference type="ARBA" id="ARBA00023136"/>
    </source>
</evidence>
<dbReference type="GO" id="GO:0008360">
    <property type="term" value="P:regulation of cell shape"/>
    <property type="evidence" value="ECO:0007669"/>
    <property type="project" value="UniProtKB-KW"/>
</dbReference>
<evidence type="ECO:0000256" key="1">
    <source>
        <dbReference type="ARBA" id="ARBA00004651"/>
    </source>
</evidence>
<feature type="transmembrane region" description="Helical" evidence="8">
    <location>
        <begin position="65"/>
        <end position="97"/>
    </location>
</feature>
<keyword evidence="6 8" id="KW-1133">Transmembrane helix</keyword>
<evidence type="ECO:0000256" key="5">
    <source>
        <dbReference type="ARBA" id="ARBA00022960"/>
    </source>
</evidence>
<comment type="caution">
    <text evidence="9">The sequence shown here is derived from an EMBL/GenBank/DDBJ whole genome shotgun (WGS) entry which is preliminary data.</text>
</comment>
<accession>A0A1X0VF40</accession>
<feature type="transmembrane region" description="Helical" evidence="8">
    <location>
        <begin position="12"/>
        <end position="35"/>
    </location>
</feature>
<keyword evidence="5" id="KW-0133">Cell shape</keyword>
<feature type="transmembrane region" description="Helical" evidence="8">
    <location>
        <begin position="109"/>
        <end position="137"/>
    </location>
</feature>
<dbReference type="InterPro" id="IPR007227">
    <property type="entry name" value="Cell_shape_determining_MreD"/>
</dbReference>
<proteinExistence type="inferred from homology"/>
<dbReference type="RefSeq" id="WP_004914318.1">
    <property type="nucleotide sequence ID" value="NZ_MPLS01000005.1"/>
</dbReference>
<evidence type="ECO:0000256" key="2">
    <source>
        <dbReference type="ARBA" id="ARBA00007776"/>
    </source>
</evidence>
<organism evidence="9 10">
    <name type="scientific">Leuconostoc pseudomesenteroides</name>
    <dbReference type="NCBI Taxonomy" id="33968"/>
    <lineage>
        <taxon>Bacteria</taxon>
        <taxon>Bacillati</taxon>
        <taxon>Bacillota</taxon>
        <taxon>Bacilli</taxon>
        <taxon>Lactobacillales</taxon>
        <taxon>Lactobacillaceae</taxon>
        <taxon>Leuconostoc</taxon>
    </lineage>
</organism>
<sequence>MAFWQLTRLRVIYPVLFVLTLFIDGTLMSGLGGILTHFPWHVLPTLTLGWAFLGVQFDVDNELPLWFYVTLVGILFDMYYTGIFGTYTCAFLVAVAVMKQLHRVLDERLLSGLFLYLAGLVVYLFISYLAGFIIGLANISLLTFLMYEVLPTVFLNVGLAAVVHYPIWSFFQFLR</sequence>
<reference evidence="9 10" key="1">
    <citation type="journal article" date="2017" name="Front. Microbiol.">
        <title>Genomic Characterization of Dairy Associated Leuconostoc Species and Diversity of Leuconostocs in Undefined Mixed Mesophilic Starter Cultures.</title>
        <authorList>
            <person name="Frantzen C.A."/>
            <person name="Kot W."/>
            <person name="Pedersen T.B."/>
            <person name="Ardo Y.M."/>
            <person name="Broadbent J.R."/>
            <person name="Neve H."/>
            <person name="Hansen L.H."/>
            <person name="Dal Bello F."/>
            <person name="Ostlie H.M."/>
            <person name="Kleppen H.P."/>
            <person name="Vogensen F.K."/>
            <person name="Holo H."/>
        </authorList>
    </citation>
    <scope>NUCLEOTIDE SEQUENCE [LARGE SCALE GENOMIC DNA]</scope>
    <source>
        <strain evidence="9 10">LMGCF08</strain>
    </source>
</reference>
<dbReference type="AlphaFoldDB" id="A0A1X0VF40"/>
<protein>
    <submittedName>
        <fullName evidence="9">Rod shape-determining protein MreD</fullName>
    </submittedName>
</protein>